<evidence type="ECO:0000256" key="13">
    <source>
        <dbReference type="PIRSR" id="PIRSR604385-2"/>
    </source>
</evidence>
<evidence type="ECO:0000256" key="6">
    <source>
        <dbReference type="ARBA" id="ARBA00022801"/>
    </source>
</evidence>
<dbReference type="InterPro" id="IPR015797">
    <property type="entry name" value="NUDIX_hydrolase-like_dom_sf"/>
</dbReference>
<keyword evidence="5 13" id="KW-0479">Metal-binding</keyword>
<dbReference type="PANTHER" id="PTHR11839:SF5">
    <property type="entry name" value="ADP-RIBOSE PYROPHOSPHATASE"/>
    <property type="match status" value="1"/>
</dbReference>
<dbReference type="GO" id="GO:0046872">
    <property type="term" value="F:metal ion binding"/>
    <property type="evidence" value="ECO:0007669"/>
    <property type="project" value="UniProtKB-KW"/>
</dbReference>
<dbReference type="InterPro" id="IPR004385">
    <property type="entry name" value="NDP_pyrophosphatase"/>
</dbReference>
<evidence type="ECO:0000256" key="1">
    <source>
        <dbReference type="ARBA" id="ARBA00001946"/>
    </source>
</evidence>
<reference evidence="16 17" key="1">
    <citation type="submission" date="2015-11" db="EMBL/GenBank/DDBJ databases">
        <title>Genomic analysis of 38 Legionella species identifies large and diverse effector repertoires.</title>
        <authorList>
            <person name="Burstein D."/>
            <person name="Amaro F."/>
            <person name="Zusman T."/>
            <person name="Lifshitz Z."/>
            <person name="Cohen O."/>
            <person name="Gilbert J.A."/>
            <person name="Pupko T."/>
            <person name="Shuman H.A."/>
            <person name="Segal G."/>
        </authorList>
    </citation>
    <scope>NUCLEOTIDE SEQUENCE [LARGE SCALE GENOMIC DNA]</scope>
    <source>
        <strain evidence="16 17">ATCC 43878</strain>
    </source>
</reference>
<dbReference type="GO" id="GO:0006753">
    <property type="term" value="P:nucleoside phosphate metabolic process"/>
    <property type="evidence" value="ECO:0007669"/>
    <property type="project" value="TreeGrafter"/>
</dbReference>
<keyword evidence="7 13" id="KW-0460">Magnesium</keyword>
<comment type="similarity">
    <text evidence="2">Belongs to the Nudix hydrolase family. NudF subfamily.</text>
</comment>
<evidence type="ECO:0000256" key="2">
    <source>
        <dbReference type="ARBA" id="ARBA00007482"/>
    </source>
</evidence>
<evidence type="ECO:0000313" key="16">
    <source>
        <dbReference type="EMBL" id="KTC86880.1"/>
    </source>
</evidence>
<dbReference type="NCBIfam" id="TIGR00052">
    <property type="entry name" value="nudix-type nucleoside diphosphatase, YffH/AdpP family"/>
    <property type="match status" value="1"/>
</dbReference>
<feature type="binding site" evidence="13">
    <location>
        <position position="109"/>
    </location>
    <ligand>
        <name>Mg(2+)</name>
        <dbReference type="ChEBI" id="CHEBI:18420"/>
        <label>1</label>
    </ligand>
</feature>
<dbReference type="STRING" id="29422.Lbru_0109"/>
<evidence type="ECO:0000256" key="7">
    <source>
        <dbReference type="ARBA" id="ARBA00022842"/>
    </source>
</evidence>
<dbReference type="PATRIC" id="fig|29422.6.peg.112"/>
<evidence type="ECO:0000256" key="8">
    <source>
        <dbReference type="ARBA" id="ARBA00025164"/>
    </source>
</evidence>
<comment type="cofactor">
    <cofactor evidence="1 13">
        <name>Mg(2+)</name>
        <dbReference type="ChEBI" id="CHEBI:18420"/>
    </cofactor>
</comment>
<dbReference type="PROSITE" id="PS51462">
    <property type="entry name" value="NUDIX"/>
    <property type="match status" value="1"/>
</dbReference>
<comment type="catalytic activity">
    <reaction evidence="12">
        <text>ADP-D-ribose + H2O = D-ribose 5-phosphate + AMP + 2 H(+)</text>
        <dbReference type="Rhea" id="RHEA:10412"/>
        <dbReference type="ChEBI" id="CHEBI:15377"/>
        <dbReference type="ChEBI" id="CHEBI:15378"/>
        <dbReference type="ChEBI" id="CHEBI:57967"/>
        <dbReference type="ChEBI" id="CHEBI:78346"/>
        <dbReference type="ChEBI" id="CHEBI:456215"/>
        <dbReference type="EC" id="3.6.1.13"/>
    </reaction>
</comment>
<dbReference type="OrthoDB" id="5292471at2"/>
<dbReference type="AlphaFoldDB" id="A0A0W0SU62"/>
<comment type="caution">
    <text evidence="16">The sequence shown here is derived from an EMBL/GenBank/DDBJ whole genome shotgun (WGS) entry which is preliminary data.</text>
</comment>
<organism evidence="16 17">
    <name type="scientific">Legionella brunensis</name>
    <dbReference type="NCBI Taxonomy" id="29422"/>
    <lineage>
        <taxon>Bacteria</taxon>
        <taxon>Pseudomonadati</taxon>
        <taxon>Pseudomonadota</taxon>
        <taxon>Gammaproteobacteria</taxon>
        <taxon>Legionellales</taxon>
        <taxon>Legionellaceae</taxon>
        <taxon>Legionella</taxon>
    </lineage>
</organism>
<feature type="short sequence motif" description="Nudix box" evidence="14">
    <location>
        <begin position="90"/>
        <end position="112"/>
    </location>
</feature>
<dbReference type="InterPro" id="IPR000086">
    <property type="entry name" value="NUDIX_hydrolase_dom"/>
</dbReference>
<evidence type="ECO:0000256" key="4">
    <source>
        <dbReference type="ARBA" id="ARBA00013297"/>
    </source>
</evidence>
<dbReference type="GO" id="GO:0005829">
    <property type="term" value="C:cytosol"/>
    <property type="evidence" value="ECO:0007669"/>
    <property type="project" value="TreeGrafter"/>
</dbReference>
<feature type="domain" description="Nudix hydrolase" evidence="15">
    <location>
        <begin position="44"/>
        <end position="190"/>
    </location>
</feature>
<dbReference type="EC" id="3.6.1.13" evidence="3"/>
<sequence>MSRKAKYTLKEKSYEGYLKITKYDLEIPSFNSSIAFIKATNRELVHSADSILVLIYVPENDSFLLCQEFRIGVYFNDSQDDPFILECVSGTIDKNSGPEETARKEVFEETGLSVKRLIPIAITYKSPGLMTEKCYIYYTEVAGIPKTGIYGVQGEEEIKTQLVMRAKVYQLMDEMAIKDSATLIALNWFRAAKG</sequence>
<gene>
    <name evidence="16" type="ORF">Lbru_0109</name>
</gene>
<proteinExistence type="inferred from homology"/>
<dbReference type="Gene3D" id="3.90.79.10">
    <property type="entry name" value="Nucleoside Triphosphate Pyrophosphohydrolase"/>
    <property type="match status" value="1"/>
</dbReference>
<keyword evidence="17" id="KW-1185">Reference proteome</keyword>
<keyword evidence="6 16" id="KW-0378">Hydrolase</keyword>
<feature type="binding site" evidence="13">
    <location>
        <position position="156"/>
    </location>
    <ligand>
        <name>Mg(2+)</name>
        <dbReference type="ChEBI" id="CHEBI:18420"/>
        <label>1</label>
    </ligand>
</feature>
<dbReference type="PANTHER" id="PTHR11839">
    <property type="entry name" value="UDP/ADP-SUGAR PYROPHOSPHATASE"/>
    <property type="match status" value="1"/>
</dbReference>
<dbReference type="RefSeq" id="WP_058440232.1">
    <property type="nucleotide sequence ID" value="NZ_CAAAHU010000001.1"/>
</dbReference>
<evidence type="ECO:0000259" key="15">
    <source>
        <dbReference type="PROSITE" id="PS51462"/>
    </source>
</evidence>
<dbReference type="EMBL" id="LNXV01000003">
    <property type="protein sequence ID" value="KTC86880.1"/>
    <property type="molecule type" value="Genomic_DNA"/>
</dbReference>
<dbReference type="GO" id="GO:0047631">
    <property type="term" value="F:ADP-ribose diphosphatase activity"/>
    <property type="evidence" value="ECO:0007669"/>
    <property type="project" value="UniProtKB-EC"/>
</dbReference>
<evidence type="ECO:0000256" key="11">
    <source>
        <dbReference type="ARBA" id="ARBA00033056"/>
    </source>
</evidence>
<comment type="function">
    <text evidence="8">Acts on ADP-mannose and ADP-glucose as well as ADP-ribose. Prevents glycogen biosynthesis. The reaction catalyzed by this enzyme is a limiting step of the gluconeogenic process.</text>
</comment>
<evidence type="ECO:0000256" key="5">
    <source>
        <dbReference type="ARBA" id="ARBA00022723"/>
    </source>
</evidence>
<evidence type="ECO:0000256" key="3">
    <source>
        <dbReference type="ARBA" id="ARBA00012453"/>
    </source>
</evidence>
<dbReference type="GO" id="GO:0019144">
    <property type="term" value="F:ADP-sugar diphosphatase activity"/>
    <property type="evidence" value="ECO:0007669"/>
    <property type="project" value="TreeGrafter"/>
</dbReference>
<dbReference type="Pfam" id="PF00293">
    <property type="entry name" value="NUDIX"/>
    <property type="match status" value="1"/>
</dbReference>
<protein>
    <recommendedName>
        <fullName evidence="4">ADP-ribose pyrophosphatase</fullName>
        <ecNumber evidence="3">3.6.1.13</ecNumber>
    </recommendedName>
    <alternativeName>
        <fullName evidence="9">ADP-ribose diphosphatase</fullName>
    </alternativeName>
    <alternativeName>
        <fullName evidence="11">ADP-ribose phosphohydrolase</fullName>
    </alternativeName>
    <alternativeName>
        <fullName evidence="10">Adenosine diphosphoribose pyrophosphatase</fullName>
    </alternativeName>
</protein>
<accession>A0A0W0SU62</accession>
<evidence type="ECO:0000256" key="9">
    <source>
        <dbReference type="ARBA" id="ARBA00030162"/>
    </source>
</evidence>
<evidence type="ECO:0000256" key="14">
    <source>
        <dbReference type="PIRSR" id="PIRSR604385-3"/>
    </source>
</evidence>
<evidence type="ECO:0000256" key="10">
    <source>
        <dbReference type="ARBA" id="ARBA00030308"/>
    </source>
</evidence>
<name>A0A0W0SU62_9GAMM</name>
<dbReference type="SUPFAM" id="SSF55811">
    <property type="entry name" value="Nudix"/>
    <property type="match status" value="1"/>
</dbReference>
<feature type="binding site" evidence="13">
    <location>
        <position position="105"/>
    </location>
    <ligand>
        <name>Mg(2+)</name>
        <dbReference type="ChEBI" id="CHEBI:18420"/>
        <label>1</label>
    </ligand>
</feature>
<dbReference type="Proteomes" id="UP000054742">
    <property type="component" value="Unassembled WGS sequence"/>
</dbReference>
<dbReference type="GO" id="GO:0019693">
    <property type="term" value="P:ribose phosphate metabolic process"/>
    <property type="evidence" value="ECO:0007669"/>
    <property type="project" value="TreeGrafter"/>
</dbReference>
<evidence type="ECO:0000313" key="17">
    <source>
        <dbReference type="Proteomes" id="UP000054742"/>
    </source>
</evidence>
<evidence type="ECO:0000256" key="12">
    <source>
        <dbReference type="ARBA" id="ARBA00049546"/>
    </source>
</evidence>